<evidence type="ECO:0000256" key="4">
    <source>
        <dbReference type="ARBA" id="ARBA00023128"/>
    </source>
</evidence>
<proteinExistence type="inferred from homology"/>
<dbReference type="GO" id="GO:0003735">
    <property type="term" value="F:structural constituent of ribosome"/>
    <property type="evidence" value="ECO:0007669"/>
    <property type="project" value="InterPro"/>
</dbReference>
<sequence length="97" mass="10736">MKFPKPMPFPFMGSATWRLLPRFFTSSTVSGPAPLSPRPPYFVPRNTRGSLPVYSDVRNGGTRYLISVRNVEGNIKASDPVSHNRSPLIFITTKGIG</sequence>
<dbReference type="EMBL" id="JAKELL010000001">
    <property type="protein sequence ID" value="KAH9001497.1"/>
    <property type="molecule type" value="Genomic_DNA"/>
</dbReference>
<comment type="caution">
    <text evidence="7">The sequence shown here is derived from an EMBL/GenBank/DDBJ whole genome shotgun (WGS) entry which is preliminary data.</text>
</comment>
<evidence type="ECO:0000256" key="5">
    <source>
        <dbReference type="ARBA" id="ARBA00023274"/>
    </source>
</evidence>
<name>A0AAD4QI61_9AGAM</name>
<protein>
    <recommendedName>
        <fullName evidence="6">Large ribosomal subunit protein mL49</fullName>
    </recommendedName>
</protein>
<dbReference type="AlphaFoldDB" id="A0AAD4QI61"/>
<comment type="subcellular location">
    <subcellularLocation>
        <location evidence="1">Mitochondrion</location>
    </subcellularLocation>
</comment>
<evidence type="ECO:0000256" key="3">
    <source>
        <dbReference type="ARBA" id="ARBA00022980"/>
    </source>
</evidence>
<dbReference type="Gene3D" id="3.30.780.10">
    <property type="entry name" value="SUI1-like domain"/>
    <property type="match status" value="1"/>
</dbReference>
<dbReference type="GO" id="GO:0006412">
    <property type="term" value="P:translation"/>
    <property type="evidence" value="ECO:0007669"/>
    <property type="project" value="InterPro"/>
</dbReference>
<accession>A0AAD4QI61</accession>
<keyword evidence="3" id="KW-0689">Ribosomal protein</keyword>
<evidence type="ECO:0000256" key="6">
    <source>
        <dbReference type="ARBA" id="ARBA00035191"/>
    </source>
</evidence>
<reference evidence="7" key="1">
    <citation type="submission" date="2022-01" db="EMBL/GenBank/DDBJ databases">
        <title>Comparative genomics reveals a dynamic genome evolution in the ectomycorrhizal milk-cap (Lactarius) mushrooms.</title>
        <authorList>
            <consortium name="DOE Joint Genome Institute"/>
            <person name="Lebreton A."/>
            <person name="Tang N."/>
            <person name="Kuo A."/>
            <person name="LaButti K."/>
            <person name="Drula E."/>
            <person name="Barry K."/>
            <person name="Clum A."/>
            <person name="Lipzen A."/>
            <person name="Mousain D."/>
            <person name="Ng V."/>
            <person name="Wang R."/>
            <person name="Wang X."/>
            <person name="Dai Y."/>
            <person name="Henrissat B."/>
            <person name="Grigoriev I.V."/>
            <person name="Guerin-Laguette A."/>
            <person name="Yu F."/>
            <person name="Martin F.M."/>
        </authorList>
    </citation>
    <scope>NUCLEOTIDE SEQUENCE</scope>
    <source>
        <strain evidence="7">QP</strain>
    </source>
</reference>
<comment type="similarity">
    <text evidence="2">Belongs to the mitochondrion-specific ribosomal protein mL49 family.</text>
</comment>
<keyword evidence="8" id="KW-1185">Reference proteome</keyword>
<dbReference type="PANTHER" id="PTHR13477">
    <property type="entry name" value="MITOCHONDRIAL 39S RIBOSOMAL PROTEIN L49"/>
    <property type="match status" value="1"/>
</dbReference>
<dbReference type="Proteomes" id="UP001201163">
    <property type="component" value="Unassembled WGS sequence"/>
</dbReference>
<organism evidence="7 8">
    <name type="scientific">Lactarius akahatsu</name>
    <dbReference type="NCBI Taxonomy" id="416441"/>
    <lineage>
        <taxon>Eukaryota</taxon>
        <taxon>Fungi</taxon>
        <taxon>Dikarya</taxon>
        <taxon>Basidiomycota</taxon>
        <taxon>Agaricomycotina</taxon>
        <taxon>Agaricomycetes</taxon>
        <taxon>Russulales</taxon>
        <taxon>Russulaceae</taxon>
        <taxon>Lactarius</taxon>
    </lineage>
</organism>
<dbReference type="PANTHER" id="PTHR13477:SF0">
    <property type="entry name" value="LARGE RIBOSOMAL SUBUNIT PROTEIN ML49"/>
    <property type="match status" value="1"/>
</dbReference>
<dbReference type="Pfam" id="PF05046">
    <property type="entry name" value="Img2"/>
    <property type="match status" value="1"/>
</dbReference>
<dbReference type="InterPro" id="IPR007740">
    <property type="entry name" value="Ribosomal_mL49"/>
</dbReference>
<keyword evidence="4" id="KW-0496">Mitochondrion</keyword>
<dbReference type="GO" id="GO:0005762">
    <property type="term" value="C:mitochondrial large ribosomal subunit"/>
    <property type="evidence" value="ECO:0007669"/>
    <property type="project" value="TreeGrafter"/>
</dbReference>
<evidence type="ECO:0000313" key="8">
    <source>
        <dbReference type="Proteomes" id="UP001201163"/>
    </source>
</evidence>
<evidence type="ECO:0000256" key="2">
    <source>
        <dbReference type="ARBA" id="ARBA00005677"/>
    </source>
</evidence>
<keyword evidence="5" id="KW-0687">Ribonucleoprotein</keyword>
<evidence type="ECO:0000256" key="1">
    <source>
        <dbReference type="ARBA" id="ARBA00004173"/>
    </source>
</evidence>
<evidence type="ECO:0000313" key="7">
    <source>
        <dbReference type="EMBL" id="KAH9001497.1"/>
    </source>
</evidence>
<gene>
    <name evidence="7" type="ORF">EDB92DRAFT_1827022</name>
</gene>